<dbReference type="InterPro" id="IPR051030">
    <property type="entry name" value="Vitamin_B12-ABC_binding"/>
</dbReference>
<dbReference type="PANTHER" id="PTHR42860:SF1">
    <property type="entry name" value="VITAMIN B12-BINDING PROTEIN"/>
    <property type="match status" value="1"/>
</dbReference>
<evidence type="ECO:0000256" key="1">
    <source>
        <dbReference type="ARBA" id="ARBA00022729"/>
    </source>
</evidence>
<accession>A0A1F5NSD4</accession>
<evidence type="ECO:0000259" key="2">
    <source>
        <dbReference type="PROSITE" id="PS50983"/>
    </source>
</evidence>
<comment type="caution">
    <text evidence="3">The sequence shown here is derived from an EMBL/GenBank/DDBJ whole genome shotgun (WGS) entry which is preliminary data.</text>
</comment>
<dbReference type="Proteomes" id="UP000177912">
    <property type="component" value="Unassembled WGS sequence"/>
</dbReference>
<dbReference type="CDD" id="cd01144">
    <property type="entry name" value="BtuF"/>
    <property type="match status" value="1"/>
</dbReference>
<dbReference type="NCBIfam" id="NF038402">
    <property type="entry name" value="TroA_like"/>
    <property type="match status" value="1"/>
</dbReference>
<evidence type="ECO:0000313" key="4">
    <source>
        <dbReference type="Proteomes" id="UP000177912"/>
    </source>
</evidence>
<dbReference type="EMBL" id="MFEI01000026">
    <property type="protein sequence ID" value="OGE80585.1"/>
    <property type="molecule type" value="Genomic_DNA"/>
</dbReference>
<reference evidence="3 4" key="1">
    <citation type="journal article" date="2016" name="Nat. Commun.">
        <title>Thousands of microbial genomes shed light on interconnected biogeochemical processes in an aquifer system.</title>
        <authorList>
            <person name="Anantharaman K."/>
            <person name="Brown C.T."/>
            <person name="Hug L.A."/>
            <person name="Sharon I."/>
            <person name="Castelle C.J."/>
            <person name="Probst A.J."/>
            <person name="Thomas B.C."/>
            <person name="Singh A."/>
            <person name="Wilkins M.J."/>
            <person name="Karaoz U."/>
            <person name="Brodie E.L."/>
            <person name="Williams K.H."/>
            <person name="Hubbard S.S."/>
            <person name="Banfield J.F."/>
        </authorList>
    </citation>
    <scope>NUCLEOTIDE SEQUENCE [LARGE SCALE GENOMIC DNA]</scope>
</reference>
<dbReference type="AlphaFoldDB" id="A0A1F5NSD4"/>
<dbReference type="STRING" id="1817822.A2826_02645"/>
<proteinExistence type="predicted"/>
<organism evidence="3 4">
    <name type="scientific">Candidatus Doudnabacteria bacterium RIFCSPHIGHO2_01_FULL_43_23</name>
    <dbReference type="NCBI Taxonomy" id="1817822"/>
    <lineage>
        <taxon>Bacteria</taxon>
        <taxon>Candidatus Doudnaibacteriota</taxon>
    </lineage>
</organism>
<name>A0A1F5NSD4_9BACT</name>
<sequence length="251" mass="28128">MRIASLAPSVTEIIYELGAEQDIVCSTVFCDYPEPAKSLPKIGSWTTIDIKKLESLNPDIVLTSSAVQGNLTRKLRDLGMNVVNINPMRLPEVVESYNQIGALVERRQEAENIVRELYKKIMAYTVTAQNSGPRVYCEEWSDPPMASGNWVPDVVELAGGVPGVVKAGHLSREYRLEDLQSFEPEIILLHICGMGDRVKVEEVMQRPGWEILPAIQSGEVHVLDDSLLNRPTRRLFKGLETLKEIIGNFKR</sequence>
<dbReference type="PROSITE" id="PS50983">
    <property type="entry name" value="FE_B12_PBP"/>
    <property type="match status" value="1"/>
</dbReference>
<dbReference type="Gene3D" id="3.40.50.1980">
    <property type="entry name" value="Nitrogenase molybdenum iron protein domain"/>
    <property type="match status" value="2"/>
</dbReference>
<dbReference type="PANTHER" id="PTHR42860">
    <property type="entry name" value="VITAMIN B12-BINDING PROTEIN"/>
    <property type="match status" value="1"/>
</dbReference>
<evidence type="ECO:0000313" key="3">
    <source>
        <dbReference type="EMBL" id="OGE80585.1"/>
    </source>
</evidence>
<gene>
    <name evidence="3" type="ORF">A2826_02645</name>
</gene>
<keyword evidence="1" id="KW-0732">Signal</keyword>
<dbReference type="Pfam" id="PF01497">
    <property type="entry name" value="Peripla_BP_2"/>
    <property type="match status" value="1"/>
</dbReference>
<dbReference type="InterPro" id="IPR002491">
    <property type="entry name" value="ABC_transptr_periplasmic_BD"/>
</dbReference>
<dbReference type="InterPro" id="IPR054828">
    <property type="entry name" value="Vit_B12_bind_prot"/>
</dbReference>
<dbReference type="SUPFAM" id="SSF53807">
    <property type="entry name" value="Helical backbone' metal receptor"/>
    <property type="match status" value="1"/>
</dbReference>
<protein>
    <recommendedName>
        <fullName evidence="2">Fe/B12 periplasmic-binding domain-containing protein</fullName>
    </recommendedName>
</protein>
<feature type="domain" description="Fe/B12 periplasmic-binding" evidence="2">
    <location>
        <begin position="2"/>
        <end position="251"/>
    </location>
</feature>